<proteinExistence type="predicted"/>
<dbReference type="OrthoDB" id="638356at2"/>
<dbReference type="RefSeq" id="WP_037496410.1">
    <property type="nucleotide sequence ID" value="NZ_JJMU01000019.1"/>
</dbReference>
<accession>A0A0B8T8W6</accession>
<comment type="caution">
    <text evidence="1">The sequence shown here is derived from an EMBL/GenBank/DDBJ whole genome shotgun (WGS) entry which is preliminary data.</text>
</comment>
<sequence length="245" mass="28306">MRQARLLAMLCLWLAGSVALFGQELHSSLQFRNNHLWRGIEVASGLIYTGDVKLDYKNFYGGFWAAGNTSGSYKEFNNFIGYKHKRFAVELWDIYNFSPDATYNNTEFFNYRNDETGRFFDFRTFYTLSEAVPLILSWNTVVFGRDRDLNNSKNKFSTFVSGEYPILKNEQIEVRGRLGYSFALNNGEGEESNFFSRNAGFNEISLMLSRNLKVGDIVLPLGLWGMWNPVDNRAFLQFSVQAYSF</sequence>
<dbReference type="Proteomes" id="UP000031802">
    <property type="component" value="Unassembled WGS sequence"/>
</dbReference>
<protein>
    <submittedName>
        <fullName evidence="1">Uncharacterized protein</fullName>
    </submittedName>
</protein>
<dbReference type="AlphaFoldDB" id="A0A0B8T8W6"/>
<name>A0A0B8T8W6_9SPHI</name>
<reference evidence="1 2" key="2">
    <citation type="journal article" date="2015" name="PLoS ONE">
        <title>Whole-Genome Optical Mapping and Finished Genome Sequence of Sphingobacterium deserti sp. nov., a New Species Isolated from the Western Desert of China.</title>
        <authorList>
            <person name="Teng C."/>
            <person name="Zhou Z."/>
            <person name="Molnar I."/>
            <person name="Li X."/>
            <person name="Tang R."/>
            <person name="Chen M."/>
            <person name="Wang L."/>
            <person name="Su S."/>
            <person name="Zhang W."/>
            <person name="Lin M."/>
        </authorList>
    </citation>
    <scope>NUCLEOTIDE SEQUENCE [LARGE SCALE GENOMIC DNA]</scope>
    <source>
        <strain evidence="2">ACCC05744</strain>
    </source>
</reference>
<evidence type="ECO:0000313" key="2">
    <source>
        <dbReference type="Proteomes" id="UP000031802"/>
    </source>
</evidence>
<dbReference type="PATRIC" id="fig|1229276.3.peg.1155"/>
<dbReference type="eggNOG" id="ENOG502Z9M8">
    <property type="taxonomic scope" value="Bacteria"/>
</dbReference>
<keyword evidence="2" id="KW-1185">Reference proteome</keyword>
<evidence type="ECO:0000313" key="1">
    <source>
        <dbReference type="EMBL" id="KGE15119.1"/>
    </source>
</evidence>
<gene>
    <name evidence="1" type="ORF">DI53_1117</name>
</gene>
<dbReference type="STRING" id="1229276.DI53_1117"/>
<dbReference type="EMBL" id="JJMU01000019">
    <property type="protein sequence ID" value="KGE15119.1"/>
    <property type="molecule type" value="Genomic_DNA"/>
</dbReference>
<reference evidence="2" key="1">
    <citation type="submission" date="2014-04" db="EMBL/GenBank/DDBJ databases">
        <title>Whole-Genome optical mapping and complete genome sequence of Sphingobacterium deserti sp. nov., a new spaces isolated from desert in the west of China.</title>
        <authorList>
            <person name="Teng C."/>
            <person name="Zhou Z."/>
            <person name="Li X."/>
            <person name="Chen M."/>
            <person name="Lin M."/>
            <person name="Wang L."/>
            <person name="Su S."/>
            <person name="Zhang C."/>
            <person name="Zhang W."/>
        </authorList>
    </citation>
    <scope>NUCLEOTIDE SEQUENCE [LARGE SCALE GENOMIC DNA]</scope>
    <source>
        <strain evidence="2">ACCC05744</strain>
    </source>
</reference>
<organism evidence="1 2">
    <name type="scientific">Sphingobacterium deserti</name>
    <dbReference type="NCBI Taxonomy" id="1229276"/>
    <lineage>
        <taxon>Bacteria</taxon>
        <taxon>Pseudomonadati</taxon>
        <taxon>Bacteroidota</taxon>
        <taxon>Sphingobacteriia</taxon>
        <taxon>Sphingobacteriales</taxon>
        <taxon>Sphingobacteriaceae</taxon>
        <taxon>Sphingobacterium</taxon>
    </lineage>
</organism>